<name>A0AAV3W7I9_9CLOT</name>
<gene>
    <name evidence="1" type="ORF">CDIOL_45310</name>
</gene>
<protein>
    <submittedName>
        <fullName evidence="1">Uncharacterized protein</fullName>
    </submittedName>
</protein>
<sequence length="47" mass="5518">MVKLQISYKTDEEKTKIIEILSAAAIVKKISRPRKSGQYYRVYLDIE</sequence>
<comment type="caution">
    <text evidence="1">The sequence shown here is derived from an EMBL/GenBank/DDBJ whole genome shotgun (WGS) entry which is preliminary data.</text>
</comment>
<dbReference type="RefSeq" id="WP_167514401.1">
    <property type="nucleotide sequence ID" value="NZ_BJLA01000024.1"/>
</dbReference>
<keyword evidence="2" id="KW-1185">Reference proteome</keyword>
<evidence type="ECO:0000313" key="1">
    <source>
        <dbReference type="EMBL" id="GEA33608.1"/>
    </source>
</evidence>
<evidence type="ECO:0000313" key="2">
    <source>
        <dbReference type="Proteomes" id="UP000325212"/>
    </source>
</evidence>
<reference evidence="1 2" key="1">
    <citation type="submission" date="2019-06" db="EMBL/GenBank/DDBJ databases">
        <title>Draft genome sequence of Clostridium diolis DSM 15410.</title>
        <authorList>
            <person name="Kobayashi H."/>
            <person name="Tanizawa Y."/>
            <person name="Tohno M."/>
        </authorList>
    </citation>
    <scope>NUCLEOTIDE SEQUENCE [LARGE SCALE GENOMIC DNA]</scope>
    <source>
        <strain evidence="1 2">DSM 15410</strain>
    </source>
</reference>
<accession>A0AAV3W7I9</accession>
<dbReference type="AlphaFoldDB" id="A0AAV3W7I9"/>
<dbReference type="Proteomes" id="UP000325212">
    <property type="component" value="Unassembled WGS sequence"/>
</dbReference>
<organism evidence="1 2">
    <name type="scientific">Clostridium diolis</name>
    <dbReference type="NCBI Taxonomy" id="223919"/>
    <lineage>
        <taxon>Bacteria</taxon>
        <taxon>Bacillati</taxon>
        <taxon>Bacillota</taxon>
        <taxon>Clostridia</taxon>
        <taxon>Eubacteriales</taxon>
        <taxon>Clostridiaceae</taxon>
        <taxon>Clostridium</taxon>
    </lineage>
</organism>
<dbReference type="EMBL" id="BJLA01000024">
    <property type="protein sequence ID" value="GEA33608.1"/>
    <property type="molecule type" value="Genomic_DNA"/>
</dbReference>
<proteinExistence type="predicted"/>